<organism evidence="1 2">
    <name type="scientific">Leptidea sinapis</name>
    <dbReference type="NCBI Taxonomy" id="189913"/>
    <lineage>
        <taxon>Eukaryota</taxon>
        <taxon>Metazoa</taxon>
        <taxon>Ecdysozoa</taxon>
        <taxon>Arthropoda</taxon>
        <taxon>Hexapoda</taxon>
        <taxon>Insecta</taxon>
        <taxon>Pterygota</taxon>
        <taxon>Neoptera</taxon>
        <taxon>Endopterygota</taxon>
        <taxon>Lepidoptera</taxon>
        <taxon>Glossata</taxon>
        <taxon>Ditrysia</taxon>
        <taxon>Papilionoidea</taxon>
        <taxon>Pieridae</taxon>
        <taxon>Dismorphiinae</taxon>
        <taxon>Leptidea</taxon>
    </lineage>
</organism>
<evidence type="ECO:0000313" key="2">
    <source>
        <dbReference type="Proteomes" id="UP000324832"/>
    </source>
</evidence>
<proteinExistence type="predicted"/>
<protein>
    <submittedName>
        <fullName evidence="1">Uncharacterized protein</fullName>
    </submittedName>
</protein>
<dbReference type="AlphaFoldDB" id="A0A5E4R470"/>
<accession>A0A5E4R470</accession>
<dbReference type="EMBL" id="FZQP02006941">
    <property type="protein sequence ID" value="VVD05208.1"/>
    <property type="molecule type" value="Genomic_DNA"/>
</dbReference>
<sequence>MCDLAFAVNKLVMPTTRLSRVNKSSPRRLVPRERGDARLQPASGLVQMASKKLGVINRARQYFKPAHILALNKSQVRLHMEYCCHLWSGAPQYPLDPFDRLQRRAARIVGDLVLCERLDHLALRRDVASLCVFYRIYHGECSDELYDIIPTIWMCGGPPQCDFQGAFFLVLRSCGMRFLLHTQ</sequence>
<name>A0A5E4R470_9NEOP</name>
<keyword evidence="2" id="KW-1185">Reference proteome</keyword>
<evidence type="ECO:0000313" key="1">
    <source>
        <dbReference type="EMBL" id="VVD05208.1"/>
    </source>
</evidence>
<dbReference type="Proteomes" id="UP000324832">
    <property type="component" value="Unassembled WGS sequence"/>
</dbReference>
<reference evidence="1 2" key="1">
    <citation type="submission" date="2017-07" db="EMBL/GenBank/DDBJ databases">
        <authorList>
            <person name="Talla V."/>
            <person name="Backstrom N."/>
        </authorList>
    </citation>
    <scope>NUCLEOTIDE SEQUENCE [LARGE SCALE GENOMIC DNA]</scope>
</reference>
<gene>
    <name evidence="1" type="ORF">LSINAPIS_LOCUS14794</name>
</gene>